<evidence type="ECO:0000313" key="2">
    <source>
        <dbReference type="EMBL" id="NBI08157.1"/>
    </source>
</evidence>
<dbReference type="Proteomes" id="UP000467132">
    <property type="component" value="Unassembled WGS sequence"/>
</dbReference>
<accession>A0A845QYW9</accession>
<dbReference type="EMBL" id="QXXA01000022">
    <property type="protein sequence ID" value="NBI08157.1"/>
    <property type="molecule type" value="Genomic_DNA"/>
</dbReference>
<name>A0A845QYW9_9CLOT</name>
<dbReference type="PANTHER" id="PTHR22642">
    <property type="entry name" value="IMIDAZOLONEPROPIONASE"/>
    <property type="match status" value="1"/>
</dbReference>
<dbReference type="InterPro" id="IPR013108">
    <property type="entry name" value="Amidohydro_3"/>
</dbReference>
<dbReference type="OrthoDB" id="9767366at2"/>
<dbReference type="SUPFAM" id="SSF51556">
    <property type="entry name" value="Metallo-dependent hydrolases"/>
    <property type="match status" value="1"/>
</dbReference>
<dbReference type="CDD" id="cd01300">
    <property type="entry name" value="YtcJ_like"/>
    <property type="match status" value="1"/>
</dbReference>
<dbReference type="RefSeq" id="WP_160198622.1">
    <property type="nucleotide sequence ID" value="NZ_QXXA01000022.1"/>
</dbReference>
<reference evidence="2 3" key="1">
    <citation type="submission" date="2018-08" db="EMBL/GenBank/DDBJ databases">
        <title>Murine metabolic-syndrome-specific gut microbial biobank.</title>
        <authorList>
            <person name="Liu C."/>
        </authorList>
    </citation>
    <scope>NUCLEOTIDE SEQUENCE [LARGE SCALE GENOMIC DNA]</scope>
    <source>
        <strain evidence="2 3">583</strain>
    </source>
</reference>
<dbReference type="PANTHER" id="PTHR22642:SF22">
    <property type="entry name" value="EXOENZYMES REGULATORY PROTEIN AEPA"/>
    <property type="match status" value="1"/>
</dbReference>
<sequence>MKNIDLILYNGDILTIDENLSTANWIAVDKGSIIDIGNNDEYKKYINNAKEKIDLMGKTVLPGFYDSHVHLVQTGLNLLSVDLSDVQSIVELQERIRKATYKKPEGQLIRGIGYDDLRVSECRMPTRYELDKCAPNHPVWINRVEYHISSINSMALNSLNIPFDLEGIIRDERGLPDGRLTGKASAYIRGQILNNFSDSIRKKGVNKALDLAISKGVTTVGALEGGFVFHNRDAEFIINNNTKFPIDINLFYQTIDVDMVKGKQLNRIGGCIFLDGSFGSRNAALKEDYSDQKNNKGRLFFSQEELNEFILNAHKENLQITVHAIGDRAIEQILNSYEYALTKYKRENHRHRIEHFELPSDEHIKRAKDLELVLSMQPSYEYYWGDKGDLYDKRLGERRKKTNPFKKIVESGLIIAGGSDSDVTKIDPLLGIHTAVNHPNKEYSISPIEAIKLFTINGAYSVFEEDIKGSIEIGKWADLVVLDKNPLKVKKEEIKDINVELTLKQGYIIFKNKGDIDG</sequence>
<gene>
    <name evidence="2" type="ORF">D3Z33_14960</name>
</gene>
<proteinExistence type="predicted"/>
<dbReference type="InterPro" id="IPR011059">
    <property type="entry name" value="Metal-dep_hydrolase_composite"/>
</dbReference>
<dbReference type="Gene3D" id="3.10.310.70">
    <property type="match status" value="1"/>
</dbReference>
<evidence type="ECO:0000313" key="3">
    <source>
        <dbReference type="Proteomes" id="UP000467132"/>
    </source>
</evidence>
<protein>
    <submittedName>
        <fullName evidence="2">Amidohydrolase</fullName>
    </submittedName>
</protein>
<dbReference type="Gene3D" id="2.30.40.10">
    <property type="entry name" value="Urease, subunit C, domain 1"/>
    <property type="match status" value="1"/>
</dbReference>
<keyword evidence="2" id="KW-0378">Hydrolase</keyword>
<dbReference type="GO" id="GO:0016810">
    <property type="term" value="F:hydrolase activity, acting on carbon-nitrogen (but not peptide) bonds"/>
    <property type="evidence" value="ECO:0007669"/>
    <property type="project" value="InterPro"/>
</dbReference>
<dbReference type="Gene3D" id="3.20.20.140">
    <property type="entry name" value="Metal-dependent hydrolases"/>
    <property type="match status" value="1"/>
</dbReference>
<keyword evidence="3" id="KW-1185">Reference proteome</keyword>
<dbReference type="SUPFAM" id="SSF51338">
    <property type="entry name" value="Composite domain of metallo-dependent hydrolases"/>
    <property type="match status" value="1"/>
</dbReference>
<dbReference type="InterPro" id="IPR033932">
    <property type="entry name" value="YtcJ-like"/>
</dbReference>
<comment type="caution">
    <text evidence="2">The sequence shown here is derived from an EMBL/GenBank/DDBJ whole genome shotgun (WGS) entry which is preliminary data.</text>
</comment>
<feature type="domain" description="Amidohydrolase 3" evidence="1">
    <location>
        <begin position="53"/>
        <end position="510"/>
    </location>
</feature>
<dbReference type="InterPro" id="IPR032466">
    <property type="entry name" value="Metal_Hydrolase"/>
</dbReference>
<dbReference type="AlphaFoldDB" id="A0A845QYW9"/>
<evidence type="ECO:0000259" key="1">
    <source>
        <dbReference type="Pfam" id="PF07969"/>
    </source>
</evidence>
<dbReference type="Pfam" id="PF07969">
    <property type="entry name" value="Amidohydro_3"/>
    <property type="match status" value="1"/>
</dbReference>
<organism evidence="2 3">
    <name type="scientific">Senegalia massiliensis</name>
    <dbReference type="NCBI Taxonomy" id="1720316"/>
    <lineage>
        <taxon>Bacteria</taxon>
        <taxon>Bacillati</taxon>
        <taxon>Bacillota</taxon>
        <taxon>Clostridia</taxon>
        <taxon>Eubacteriales</taxon>
        <taxon>Clostridiaceae</taxon>
        <taxon>Senegalia</taxon>
    </lineage>
</organism>